<keyword evidence="2" id="KW-1185">Reference proteome</keyword>
<dbReference type="Proteomes" id="UP000324629">
    <property type="component" value="Unassembled WGS sequence"/>
</dbReference>
<evidence type="ECO:0000313" key="2">
    <source>
        <dbReference type="Proteomes" id="UP000324629"/>
    </source>
</evidence>
<feature type="non-terminal residue" evidence="1">
    <location>
        <position position="1"/>
    </location>
</feature>
<evidence type="ECO:0000313" key="1">
    <source>
        <dbReference type="EMBL" id="KAA3680167.1"/>
    </source>
</evidence>
<organism evidence="1 2">
    <name type="scientific">Paragonimus westermani</name>
    <dbReference type="NCBI Taxonomy" id="34504"/>
    <lineage>
        <taxon>Eukaryota</taxon>
        <taxon>Metazoa</taxon>
        <taxon>Spiralia</taxon>
        <taxon>Lophotrochozoa</taxon>
        <taxon>Platyhelminthes</taxon>
        <taxon>Trematoda</taxon>
        <taxon>Digenea</taxon>
        <taxon>Plagiorchiida</taxon>
        <taxon>Troglotremata</taxon>
        <taxon>Troglotrematidae</taxon>
        <taxon>Paragonimus</taxon>
    </lineage>
</organism>
<name>A0A5J4NWT1_9TREM</name>
<gene>
    <name evidence="1" type="ORF">DEA37_0005871</name>
</gene>
<reference evidence="1 2" key="1">
    <citation type="journal article" date="2019" name="Gigascience">
        <title>Whole-genome sequence of the oriental lung fluke Paragonimus westermani.</title>
        <authorList>
            <person name="Oey H."/>
            <person name="Zakrzewski M."/>
            <person name="Narain K."/>
            <person name="Devi K.R."/>
            <person name="Agatsuma T."/>
            <person name="Nawaratna S."/>
            <person name="Gobert G.N."/>
            <person name="Jones M.K."/>
            <person name="Ragan M.A."/>
            <person name="McManus D.P."/>
            <person name="Krause L."/>
        </authorList>
    </citation>
    <scope>NUCLEOTIDE SEQUENCE [LARGE SCALE GENOMIC DNA]</scope>
    <source>
        <strain evidence="1 2">IND2009</strain>
    </source>
</reference>
<dbReference type="AlphaFoldDB" id="A0A5J4NWT1"/>
<accession>A0A5J4NWT1</accession>
<proteinExistence type="predicted"/>
<comment type="caution">
    <text evidence="1">The sequence shown here is derived from an EMBL/GenBank/DDBJ whole genome shotgun (WGS) entry which is preliminary data.</text>
</comment>
<sequence length="124" mass="14625">PENMMSKENWIVLIMFFATFSNYIHAIPPAKRATLSLFKRDYPETNLNGEDAGWGKRASLSYFKRLHPIQFYHYERGFEPELVATGPRLVHNDVVPSTDHVTYQDDGYRQPDHWKRASLSYFRK</sequence>
<protein>
    <submittedName>
        <fullName evidence="1">Uncharacterized protein</fullName>
    </submittedName>
</protein>
<dbReference type="EMBL" id="QNGE01000516">
    <property type="protein sequence ID" value="KAA3680167.1"/>
    <property type="molecule type" value="Genomic_DNA"/>
</dbReference>